<name>A0A167HLE8_9FLAO</name>
<keyword evidence="2" id="KW-1185">Reference proteome</keyword>
<evidence type="ECO:0000313" key="2">
    <source>
        <dbReference type="Proteomes" id="UP000077013"/>
    </source>
</evidence>
<dbReference type="EMBL" id="LRXL01000037">
    <property type="protein sequence ID" value="OAB78735.1"/>
    <property type="molecule type" value="Genomic_DNA"/>
</dbReference>
<gene>
    <name evidence="1" type="ORF">ULVI_09135</name>
</gene>
<dbReference type="Proteomes" id="UP000077013">
    <property type="component" value="Unassembled WGS sequence"/>
</dbReference>
<dbReference type="OrthoDB" id="1441010at2"/>
<dbReference type="STRING" id="1763537.ULVI_09135"/>
<organism evidence="1 2">
    <name type="scientific">Cochleicola gelatinilyticus</name>
    <dbReference type="NCBI Taxonomy" id="1763537"/>
    <lineage>
        <taxon>Bacteria</taxon>
        <taxon>Pseudomonadati</taxon>
        <taxon>Bacteroidota</taxon>
        <taxon>Flavobacteriia</taxon>
        <taxon>Flavobacteriales</taxon>
        <taxon>Flavobacteriaceae</taxon>
        <taxon>Cochleicola</taxon>
    </lineage>
</organism>
<dbReference type="AlphaFoldDB" id="A0A167HLE8"/>
<accession>A0A167HLE8</accession>
<sequence length="203" mass="23735">MDFILNTRNNTVLVQQKWKYNWLNESGTTPWTLEQKRNMHHSLDALIWQQWAGHYRVHVTGTSVFARDNRSTVFTINFDIKWVQTSEHWTVNMTKTTNPRTVSSVNWNRRVMNLDSLDTRVKTLSGITGQRGITHEFGHSIGNSTFAFRGSHGDEYRSGNTFFRDRASIMNHGAQLRQRHLDFVLRELQTLIPNTTFHFNALL</sequence>
<comment type="caution">
    <text evidence="1">The sequence shown here is derived from an EMBL/GenBank/DDBJ whole genome shotgun (WGS) entry which is preliminary data.</text>
</comment>
<evidence type="ECO:0000313" key="1">
    <source>
        <dbReference type="EMBL" id="OAB78735.1"/>
    </source>
</evidence>
<protein>
    <submittedName>
        <fullName evidence="1">Uncharacterized protein</fullName>
    </submittedName>
</protein>
<reference evidence="1 2" key="1">
    <citation type="submission" date="2016-02" db="EMBL/GenBank/DDBJ databases">
        <title>Ulvibacter sp. LPB0005, isolated from Thais luteostoma.</title>
        <authorList>
            <person name="Shin S.-K."/>
            <person name="Yi H."/>
        </authorList>
    </citation>
    <scope>NUCLEOTIDE SEQUENCE [LARGE SCALE GENOMIC DNA]</scope>
    <source>
        <strain evidence="1 2">LPB0005</strain>
    </source>
</reference>
<dbReference type="RefSeq" id="WP_068592024.1">
    <property type="nucleotide sequence ID" value="NZ_LRXL01000037.1"/>
</dbReference>
<proteinExistence type="predicted"/>